<evidence type="ECO:0000313" key="2">
    <source>
        <dbReference type="EMBL" id="BAD22423.1"/>
    </source>
</evidence>
<sequence>MGTTAGGEDGVGGGEEAWGRRIRRRQWEWAVDPASGAGDDDGGGGSGLPASGLGEHRWQRPPHLLVPAAPPSPNALSGGSSRREAATACGDWTRGGSDESGVAAAAVAVAAVMAAASRSSGDGSVSGGRGSGDGVGGRRGWIRRGWRWPRTDPTATGVKFLEVL</sequence>
<protein>
    <submittedName>
        <fullName evidence="2">Uncharacterized protein</fullName>
    </submittedName>
</protein>
<feature type="compositionally biased region" description="Gly residues" evidence="1">
    <location>
        <begin position="124"/>
        <end position="138"/>
    </location>
</feature>
<dbReference type="EMBL" id="AP005694">
    <property type="protein sequence ID" value="BAD22423.1"/>
    <property type="molecule type" value="Genomic_DNA"/>
</dbReference>
<evidence type="ECO:0000256" key="1">
    <source>
        <dbReference type="SAM" id="MobiDB-lite"/>
    </source>
</evidence>
<dbReference type="Proteomes" id="UP000000763">
    <property type="component" value="Chromosome 2"/>
</dbReference>
<organism evidence="2 3">
    <name type="scientific">Oryza sativa subsp. japonica</name>
    <name type="common">Rice</name>
    <dbReference type="NCBI Taxonomy" id="39947"/>
    <lineage>
        <taxon>Eukaryota</taxon>
        <taxon>Viridiplantae</taxon>
        <taxon>Streptophyta</taxon>
        <taxon>Embryophyta</taxon>
        <taxon>Tracheophyta</taxon>
        <taxon>Spermatophyta</taxon>
        <taxon>Magnoliopsida</taxon>
        <taxon>Liliopsida</taxon>
        <taxon>Poales</taxon>
        <taxon>Poaceae</taxon>
        <taxon>BOP clade</taxon>
        <taxon>Oryzoideae</taxon>
        <taxon>Oryzeae</taxon>
        <taxon>Oryzinae</taxon>
        <taxon>Oryza</taxon>
        <taxon>Oryza sativa</taxon>
    </lineage>
</organism>
<feature type="compositionally biased region" description="Gly residues" evidence="1">
    <location>
        <begin position="1"/>
        <end position="16"/>
    </location>
</feature>
<dbReference type="AlphaFoldDB" id="Q6K3B7"/>
<proteinExistence type="predicted"/>
<accession>Q6K3B7</accession>
<reference evidence="3" key="1">
    <citation type="journal article" date="2005" name="Nature">
        <title>The map-based sequence of the rice genome.</title>
        <authorList>
            <consortium name="International rice genome sequencing project (IRGSP)"/>
            <person name="Matsumoto T."/>
            <person name="Wu J."/>
            <person name="Kanamori H."/>
            <person name="Katayose Y."/>
            <person name="Fujisawa M."/>
            <person name="Namiki N."/>
            <person name="Mizuno H."/>
            <person name="Yamamoto K."/>
            <person name="Antonio B.A."/>
            <person name="Baba T."/>
            <person name="Sakata K."/>
            <person name="Nagamura Y."/>
            <person name="Aoki H."/>
            <person name="Arikawa K."/>
            <person name="Arita K."/>
            <person name="Bito T."/>
            <person name="Chiden Y."/>
            <person name="Fujitsuka N."/>
            <person name="Fukunaka R."/>
            <person name="Hamada M."/>
            <person name="Harada C."/>
            <person name="Hayashi A."/>
            <person name="Hijishita S."/>
            <person name="Honda M."/>
            <person name="Hosokawa S."/>
            <person name="Ichikawa Y."/>
            <person name="Idonuma A."/>
            <person name="Iijima M."/>
            <person name="Ikeda M."/>
            <person name="Ikeno M."/>
            <person name="Ito K."/>
            <person name="Ito S."/>
            <person name="Ito T."/>
            <person name="Ito Y."/>
            <person name="Ito Y."/>
            <person name="Iwabuchi A."/>
            <person name="Kamiya K."/>
            <person name="Karasawa W."/>
            <person name="Kurita K."/>
            <person name="Katagiri S."/>
            <person name="Kikuta A."/>
            <person name="Kobayashi H."/>
            <person name="Kobayashi N."/>
            <person name="Machita K."/>
            <person name="Maehara T."/>
            <person name="Masukawa M."/>
            <person name="Mizubayashi T."/>
            <person name="Mukai Y."/>
            <person name="Nagasaki H."/>
            <person name="Nagata Y."/>
            <person name="Naito S."/>
            <person name="Nakashima M."/>
            <person name="Nakama Y."/>
            <person name="Nakamichi Y."/>
            <person name="Nakamura M."/>
            <person name="Meguro A."/>
            <person name="Negishi M."/>
            <person name="Ohta I."/>
            <person name="Ohta T."/>
            <person name="Okamoto M."/>
            <person name="Ono N."/>
            <person name="Saji S."/>
            <person name="Sakaguchi M."/>
            <person name="Sakai K."/>
            <person name="Shibata M."/>
            <person name="Shimokawa T."/>
            <person name="Song J."/>
            <person name="Takazaki Y."/>
            <person name="Terasawa K."/>
            <person name="Tsugane M."/>
            <person name="Tsuji K."/>
            <person name="Ueda S."/>
            <person name="Waki K."/>
            <person name="Yamagata H."/>
            <person name="Yamamoto M."/>
            <person name="Yamamoto S."/>
            <person name="Yamane H."/>
            <person name="Yoshiki S."/>
            <person name="Yoshihara R."/>
            <person name="Yukawa K."/>
            <person name="Zhong H."/>
            <person name="Yano M."/>
            <person name="Yuan Q."/>
            <person name="Ouyang S."/>
            <person name="Liu J."/>
            <person name="Jones K.M."/>
            <person name="Gansberger K."/>
            <person name="Moffat K."/>
            <person name="Hill J."/>
            <person name="Bera J."/>
            <person name="Fadrosh D."/>
            <person name="Jin S."/>
            <person name="Johri S."/>
            <person name="Kim M."/>
            <person name="Overton L."/>
            <person name="Reardon M."/>
            <person name="Tsitrin T."/>
            <person name="Vuong H."/>
            <person name="Weaver B."/>
            <person name="Ciecko A."/>
            <person name="Tallon L."/>
            <person name="Jackson J."/>
            <person name="Pai G."/>
            <person name="Aken S.V."/>
            <person name="Utterback T."/>
            <person name="Reidmuller S."/>
            <person name="Feldblyum T."/>
            <person name="Hsiao J."/>
            <person name="Zismann V."/>
            <person name="Iobst S."/>
            <person name="de Vazeille A.R."/>
            <person name="Buell C.R."/>
            <person name="Ying K."/>
            <person name="Li Y."/>
            <person name="Lu T."/>
            <person name="Huang Y."/>
            <person name="Zhao Q."/>
            <person name="Feng Q."/>
            <person name="Zhang L."/>
            <person name="Zhu J."/>
            <person name="Weng Q."/>
            <person name="Mu J."/>
            <person name="Lu Y."/>
            <person name="Fan D."/>
            <person name="Liu Y."/>
            <person name="Guan J."/>
            <person name="Zhang Y."/>
            <person name="Yu S."/>
            <person name="Liu X."/>
            <person name="Zhang Y."/>
            <person name="Hong G."/>
            <person name="Han B."/>
            <person name="Choisne N."/>
            <person name="Demange N."/>
            <person name="Orjeda G."/>
            <person name="Samain S."/>
            <person name="Cattolico L."/>
            <person name="Pelletier E."/>
            <person name="Couloux A."/>
            <person name="Segurens B."/>
            <person name="Wincker P."/>
            <person name="D'Hont A."/>
            <person name="Scarpelli C."/>
            <person name="Weissenbach J."/>
            <person name="Salanoubat M."/>
            <person name="Quetier F."/>
            <person name="Yu Y."/>
            <person name="Kim H.R."/>
            <person name="Rambo T."/>
            <person name="Currie J."/>
            <person name="Collura K."/>
            <person name="Luo M."/>
            <person name="Yang T."/>
            <person name="Ammiraju J.S.S."/>
            <person name="Engler F."/>
            <person name="Soderlund C."/>
            <person name="Wing R.A."/>
            <person name="Palmer L.E."/>
            <person name="de la Bastide M."/>
            <person name="Spiegel L."/>
            <person name="Nascimento L."/>
            <person name="Zutavern T."/>
            <person name="O'Shaughnessy A."/>
            <person name="Dike S."/>
            <person name="Dedhia N."/>
            <person name="Preston R."/>
            <person name="Balija V."/>
            <person name="McCombie W.R."/>
            <person name="Chow T."/>
            <person name="Chen H."/>
            <person name="Chung M."/>
            <person name="Chen C."/>
            <person name="Shaw J."/>
            <person name="Wu H."/>
            <person name="Hsiao K."/>
            <person name="Chao Y."/>
            <person name="Chu M."/>
            <person name="Cheng C."/>
            <person name="Hour A."/>
            <person name="Lee P."/>
            <person name="Lin S."/>
            <person name="Lin Y."/>
            <person name="Liou J."/>
            <person name="Liu S."/>
            <person name="Hsing Y."/>
            <person name="Raghuvanshi S."/>
            <person name="Mohanty A."/>
            <person name="Bharti A.K."/>
            <person name="Gaur A."/>
            <person name="Gupta V."/>
            <person name="Kumar D."/>
            <person name="Ravi V."/>
            <person name="Vij S."/>
            <person name="Kapur A."/>
            <person name="Khurana P."/>
            <person name="Khurana P."/>
            <person name="Khurana J.P."/>
            <person name="Tyagi A.K."/>
            <person name="Gaikwad K."/>
            <person name="Singh A."/>
            <person name="Dalal V."/>
            <person name="Srivastava S."/>
            <person name="Dixit A."/>
            <person name="Pal A.K."/>
            <person name="Ghazi I.A."/>
            <person name="Yadav M."/>
            <person name="Pandit A."/>
            <person name="Bhargava A."/>
            <person name="Sureshbabu K."/>
            <person name="Batra K."/>
            <person name="Sharma T.R."/>
            <person name="Mohapatra T."/>
            <person name="Singh N.K."/>
            <person name="Messing J."/>
            <person name="Nelson A.B."/>
            <person name="Fuks G."/>
            <person name="Kavchok S."/>
            <person name="Keizer G."/>
            <person name="Linton E."/>
            <person name="Llaca V."/>
            <person name="Song R."/>
            <person name="Tanyolac B."/>
            <person name="Young S."/>
            <person name="Ho-Il K."/>
            <person name="Hahn J.H."/>
            <person name="Sangsakoo G."/>
            <person name="Vanavichit A."/>
            <person name="de Mattos Luiz.A.T."/>
            <person name="Zimmer P.D."/>
            <person name="Malone G."/>
            <person name="Dellagostin O."/>
            <person name="de Oliveira A.C."/>
            <person name="Bevan M."/>
            <person name="Bancroft I."/>
            <person name="Minx P."/>
            <person name="Cordum H."/>
            <person name="Wilson R."/>
            <person name="Cheng Z."/>
            <person name="Jin W."/>
            <person name="Jiang J."/>
            <person name="Leong S.A."/>
            <person name="Iwama H."/>
            <person name="Gojobori T."/>
            <person name="Itoh T."/>
            <person name="Niimura Y."/>
            <person name="Fujii Y."/>
            <person name="Habara T."/>
            <person name="Sakai H."/>
            <person name="Sato Y."/>
            <person name="Wilson G."/>
            <person name="Kumar K."/>
            <person name="McCouch S."/>
            <person name="Juretic N."/>
            <person name="Hoen D."/>
            <person name="Wright S."/>
            <person name="Bruskiewich R."/>
            <person name="Bureau T."/>
            <person name="Miyao A."/>
            <person name="Hirochika H."/>
            <person name="Nishikawa T."/>
            <person name="Kadowaki K."/>
            <person name="Sugiura M."/>
            <person name="Burr B."/>
            <person name="Sasaki T."/>
        </authorList>
    </citation>
    <scope>NUCLEOTIDE SEQUENCE [LARGE SCALE GENOMIC DNA]</scope>
    <source>
        <strain evidence="3">cv. Nipponbare</strain>
    </source>
</reference>
<name>Q6K3B7_ORYSJ</name>
<evidence type="ECO:0000313" key="3">
    <source>
        <dbReference type="Proteomes" id="UP000000763"/>
    </source>
</evidence>
<gene>
    <name evidence="2" type="primary">OSJNBa0063E14.37</name>
</gene>
<feature type="region of interest" description="Disordered" evidence="1">
    <location>
        <begin position="118"/>
        <end position="138"/>
    </location>
</feature>
<feature type="region of interest" description="Disordered" evidence="1">
    <location>
        <begin position="1"/>
        <end position="98"/>
    </location>
</feature>
<reference evidence="3" key="2">
    <citation type="journal article" date="2008" name="Nucleic Acids Res.">
        <title>The rice annotation project database (RAP-DB): 2008 update.</title>
        <authorList>
            <consortium name="The rice annotation project (RAP)"/>
        </authorList>
    </citation>
    <scope>GENOME REANNOTATION</scope>
    <source>
        <strain evidence="3">cv. Nipponbare</strain>
    </source>
</reference>